<dbReference type="EMBL" id="BIMN01000002">
    <property type="protein sequence ID" value="GCE63428.1"/>
    <property type="molecule type" value="Genomic_DNA"/>
</dbReference>
<accession>A0A478FPN6</accession>
<proteinExistence type="predicted"/>
<name>A0A478FPN6_9MOLU</name>
<protein>
    <recommendedName>
        <fullName evidence="4">Amino acid permease</fullName>
    </recommendedName>
</protein>
<feature type="transmembrane region" description="Helical" evidence="1">
    <location>
        <begin position="58"/>
        <end position="78"/>
    </location>
</feature>
<feature type="transmembrane region" description="Helical" evidence="1">
    <location>
        <begin position="103"/>
        <end position="126"/>
    </location>
</feature>
<evidence type="ECO:0000313" key="2">
    <source>
        <dbReference type="EMBL" id="GCE63428.1"/>
    </source>
</evidence>
<comment type="caution">
    <text evidence="2">The sequence shown here is derived from an EMBL/GenBank/DDBJ whole genome shotgun (WGS) entry which is preliminary data.</text>
</comment>
<reference evidence="2 3" key="1">
    <citation type="submission" date="2019-01" db="EMBL/GenBank/DDBJ databases">
        <title>Draft genome sequences of Candidatus Mycoplasma haemohominis SWG34-3 identified from a patient with pyrexia, anemia and liver dysfunction.</title>
        <authorList>
            <person name="Sekizuka T."/>
            <person name="Hattori N."/>
            <person name="Katano H."/>
            <person name="Takuma T."/>
            <person name="Ito T."/>
            <person name="Arai N."/>
            <person name="Yanai R."/>
            <person name="Ishii S."/>
            <person name="Miura Y."/>
            <person name="Tokunaga T."/>
            <person name="Watanabe H."/>
            <person name="Nomura N."/>
            <person name="Eguchi J."/>
            <person name="Arai T."/>
            <person name="Hasegawa H."/>
            <person name="Nakamaki T."/>
            <person name="Wakita T."/>
            <person name="Niki Y."/>
            <person name="Kuroda M."/>
        </authorList>
    </citation>
    <scope>NUCLEOTIDE SEQUENCE [LARGE SCALE GENOMIC DNA]</scope>
    <source>
        <strain evidence="2">SWG34-3</strain>
    </source>
</reference>
<dbReference type="PIRSF" id="PIRSF006060">
    <property type="entry name" value="AA_transporter"/>
    <property type="match status" value="1"/>
</dbReference>
<dbReference type="AlphaFoldDB" id="A0A478FPN6"/>
<keyword evidence="1" id="KW-0472">Membrane</keyword>
<evidence type="ECO:0008006" key="4">
    <source>
        <dbReference type="Google" id="ProtNLM"/>
    </source>
</evidence>
<evidence type="ECO:0000256" key="1">
    <source>
        <dbReference type="SAM" id="Phobius"/>
    </source>
</evidence>
<dbReference type="Gene3D" id="1.20.1740.10">
    <property type="entry name" value="Amino acid/polyamine transporter I"/>
    <property type="match status" value="1"/>
</dbReference>
<feature type="transmembrane region" description="Helical" evidence="1">
    <location>
        <begin position="310"/>
        <end position="337"/>
    </location>
</feature>
<keyword evidence="1" id="KW-0812">Transmembrane</keyword>
<feature type="transmembrane region" description="Helical" evidence="1">
    <location>
        <begin position="349"/>
        <end position="368"/>
    </location>
</feature>
<keyword evidence="1" id="KW-1133">Transmembrane helix</keyword>
<gene>
    <name evidence="2" type="ORF">MHSWG343_04250</name>
</gene>
<evidence type="ECO:0000313" key="3">
    <source>
        <dbReference type="Proteomes" id="UP000324831"/>
    </source>
</evidence>
<organism evidence="2 3">
    <name type="scientific">Candidatus Mycoplasma haematohominis</name>
    <dbReference type="NCBI Taxonomy" id="1494318"/>
    <lineage>
        <taxon>Bacteria</taxon>
        <taxon>Bacillati</taxon>
        <taxon>Mycoplasmatota</taxon>
        <taxon>Mollicutes</taxon>
        <taxon>Mycoplasmataceae</taxon>
        <taxon>Mycoplasma</taxon>
    </lineage>
</organism>
<dbReference type="Proteomes" id="UP000324831">
    <property type="component" value="Unassembled WGS sequence"/>
</dbReference>
<feature type="transmembrane region" description="Helical" evidence="1">
    <location>
        <begin position="277"/>
        <end position="298"/>
    </location>
</feature>
<feature type="transmembrane region" description="Helical" evidence="1">
    <location>
        <begin position="27"/>
        <end position="46"/>
    </location>
</feature>
<feature type="transmembrane region" description="Helical" evidence="1">
    <location>
        <begin position="138"/>
        <end position="160"/>
    </location>
</feature>
<feature type="transmembrane region" description="Helical" evidence="1">
    <location>
        <begin position="243"/>
        <end position="265"/>
    </location>
</feature>
<sequence>MRYFYHPISLLLFSVYAIVGMTEGMLGVFSTMFLSCFLAFVFMLINFLSFKWAHRLQIILSCLVVIPLLLLPIVALAAPRNISDMEATVVPKTASGLASLGPWMLLFSGLPSLLFIYDGFYGVAALKDRLKKPGSLSFVILASIVIVTIIYLNIIVSFNIGDSLEADYRNFRFFSGRPVLKDLFSILISCASLLTLNSIAMSSLPQLTAMHDTHRFSDIVKIKKSIFYKNIAEEENFEERFTIWIYLLFKTLIWFLLVGFIVFFMQQYGLSNSPMEIIDSLADIVTVFVFLILLFVILGSFKKKNIRKSVGFKVCALFSGGTIVLALFYLIISYIVGTTGFGDSNVFNSWVKLILIIGFIIGCCYWQIKDFLDGRLNKKSLALYPKHRKGSIIILK</sequence>
<feature type="transmembrane region" description="Helical" evidence="1">
    <location>
        <begin position="180"/>
        <end position="200"/>
    </location>
</feature>